<evidence type="ECO:0000259" key="3">
    <source>
        <dbReference type="Pfam" id="PF01113"/>
    </source>
</evidence>
<dbReference type="GO" id="GO:0009089">
    <property type="term" value="P:lysine biosynthetic process via diaminopimelate"/>
    <property type="evidence" value="ECO:0007669"/>
    <property type="project" value="InterPro"/>
</dbReference>
<proteinExistence type="predicted"/>
<dbReference type="CDD" id="cd24146">
    <property type="entry name" value="nat-AmDH_N_like"/>
    <property type="match status" value="1"/>
</dbReference>
<dbReference type="GO" id="GO:0008839">
    <property type="term" value="F:4-hydroxy-tetrahydrodipicolinate reductase"/>
    <property type="evidence" value="ECO:0007669"/>
    <property type="project" value="InterPro"/>
</dbReference>
<dbReference type="InterPro" id="IPR036291">
    <property type="entry name" value="NAD(P)-bd_dom_sf"/>
</dbReference>
<evidence type="ECO:0000313" key="5">
    <source>
        <dbReference type="EMBL" id="NGP89806.1"/>
    </source>
</evidence>
<dbReference type="InterPro" id="IPR000846">
    <property type="entry name" value="DapB_N"/>
</dbReference>
<evidence type="ECO:0000256" key="2">
    <source>
        <dbReference type="ARBA" id="ARBA00023002"/>
    </source>
</evidence>
<accession>A0A6M1T2W4</accession>
<name>A0A6M1T2W4_9BACT</name>
<keyword evidence="1" id="KW-0521">NADP</keyword>
<dbReference type="Proteomes" id="UP000479132">
    <property type="component" value="Unassembled WGS sequence"/>
</dbReference>
<dbReference type="Pfam" id="PF01113">
    <property type="entry name" value="DapB_N"/>
    <property type="match status" value="1"/>
</dbReference>
<organism evidence="5 6">
    <name type="scientific">Fodinibius halophilus</name>
    <dbReference type="NCBI Taxonomy" id="1736908"/>
    <lineage>
        <taxon>Bacteria</taxon>
        <taxon>Pseudomonadati</taxon>
        <taxon>Balneolota</taxon>
        <taxon>Balneolia</taxon>
        <taxon>Balneolales</taxon>
        <taxon>Balneolaceae</taxon>
        <taxon>Fodinibius</taxon>
    </lineage>
</organism>
<reference evidence="5 6" key="1">
    <citation type="submission" date="2020-02" db="EMBL/GenBank/DDBJ databases">
        <title>Aliifodinibius halophilus 2W32, complete genome.</title>
        <authorList>
            <person name="Li Y."/>
            <person name="Wu S."/>
        </authorList>
    </citation>
    <scope>NUCLEOTIDE SEQUENCE [LARGE SCALE GENOMIC DNA]</scope>
    <source>
        <strain evidence="5 6">2W32</strain>
    </source>
</reference>
<protein>
    <submittedName>
        <fullName evidence="5">Dihydrodipicolinate reductase</fullName>
    </submittedName>
</protein>
<keyword evidence="2" id="KW-0560">Oxidoreductase</keyword>
<dbReference type="InterPro" id="IPR045760">
    <property type="entry name" value="DAP_DH_C"/>
</dbReference>
<comment type="caution">
    <text evidence="5">The sequence shown here is derived from an EMBL/GenBank/DDBJ whole genome shotgun (WGS) entry which is preliminary data.</text>
</comment>
<feature type="domain" description="2,4-diaminopentanoate dehydrogenase C-terminal" evidence="4">
    <location>
        <begin position="138"/>
        <end position="324"/>
    </location>
</feature>
<sequence length="331" mass="35704">MMNIVQMGLGPIGQQLTRYLAEREGISIVGGIDPDPNKIGNDLGEHAGLQKIGVEIAPDLDSVALLDKADVAVITTLSSLKKVSPQIIEAAGHGLDIVSTCEELSHPWQTQPEVAKRIDEHCRKQAVSCLGTGVNPGFLMDYLPSVLTSVCQKIDKVKVERIQDAEPRRKPFRDKIGIGLTEAEFKAKRDSIRHVGVEESVRMIADAMNWQLSDVEETLELVKADRDLKNDRIDVDKGQVSGVKQVGRGYRDGKEVITLVFKAAAGVTHSHDTINISGTPTFTSTIDGGINGDIATSAITVNAICSVREAGAGLKTMLDIQVPAYFDEASP</sequence>
<dbReference type="EMBL" id="JAALLS010000025">
    <property type="protein sequence ID" value="NGP89806.1"/>
    <property type="molecule type" value="Genomic_DNA"/>
</dbReference>
<dbReference type="Gene3D" id="3.40.50.720">
    <property type="entry name" value="NAD(P)-binding Rossmann-like Domain"/>
    <property type="match status" value="1"/>
</dbReference>
<gene>
    <name evidence="5" type="ORF">G3569_15720</name>
</gene>
<dbReference type="RefSeq" id="WP_165270932.1">
    <property type="nucleotide sequence ID" value="NZ_JAALLS010000025.1"/>
</dbReference>
<evidence type="ECO:0000259" key="4">
    <source>
        <dbReference type="Pfam" id="PF19328"/>
    </source>
</evidence>
<keyword evidence="6" id="KW-1185">Reference proteome</keyword>
<dbReference type="SUPFAM" id="SSF51735">
    <property type="entry name" value="NAD(P)-binding Rossmann-fold domains"/>
    <property type="match status" value="1"/>
</dbReference>
<dbReference type="AlphaFoldDB" id="A0A6M1T2W4"/>
<dbReference type="Pfam" id="PF19328">
    <property type="entry name" value="DAP_DH_C"/>
    <property type="match status" value="1"/>
</dbReference>
<evidence type="ECO:0000256" key="1">
    <source>
        <dbReference type="ARBA" id="ARBA00022857"/>
    </source>
</evidence>
<evidence type="ECO:0000313" key="6">
    <source>
        <dbReference type="Proteomes" id="UP000479132"/>
    </source>
</evidence>
<feature type="domain" description="Dihydrodipicolinate reductase N-terminal" evidence="3">
    <location>
        <begin position="2"/>
        <end position="74"/>
    </location>
</feature>